<dbReference type="STRING" id="1891224.BBP83_06225"/>
<evidence type="ECO:0000313" key="2">
    <source>
        <dbReference type="EMBL" id="ODA13043.1"/>
    </source>
</evidence>
<dbReference type="OrthoDB" id="6711152at2"/>
<feature type="signal peptide" evidence="1">
    <location>
        <begin position="1"/>
        <end position="20"/>
    </location>
</feature>
<accession>A0A1C3CWF9</accession>
<keyword evidence="3" id="KW-1185">Reference proteome</keyword>
<evidence type="ECO:0000313" key="3">
    <source>
        <dbReference type="Proteomes" id="UP000186553"/>
    </source>
</evidence>
<organism evidence="2 3">
    <name type="scientific">Acinetobacter celticus</name>
    <dbReference type="NCBI Taxonomy" id="1891224"/>
    <lineage>
        <taxon>Bacteria</taxon>
        <taxon>Pseudomonadati</taxon>
        <taxon>Pseudomonadota</taxon>
        <taxon>Gammaproteobacteria</taxon>
        <taxon>Moraxellales</taxon>
        <taxon>Moraxellaceae</taxon>
        <taxon>Acinetobacter</taxon>
    </lineage>
</organism>
<name>A0A1C3CWF9_9GAMM</name>
<feature type="chain" id="PRO_5008671711" evidence="1">
    <location>
        <begin position="21"/>
        <end position="120"/>
    </location>
</feature>
<dbReference type="AlphaFoldDB" id="A0A1C3CWF9"/>
<evidence type="ECO:0000256" key="1">
    <source>
        <dbReference type="SAM" id="SignalP"/>
    </source>
</evidence>
<dbReference type="Proteomes" id="UP000186553">
    <property type="component" value="Unassembled WGS sequence"/>
</dbReference>
<reference evidence="2 3" key="1">
    <citation type="submission" date="2016-07" db="EMBL/GenBank/DDBJ databases">
        <title>Acinetobacter sp. ANC 4603.</title>
        <authorList>
            <person name="Radolfova-Krizova L."/>
            <person name="Nemec A."/>
        </authorList>
    </citation>
    <scope>NUCLEOTIDE SEQUENCE [LARGE SCALE GENOMIC DNA]</scope>
    <source>
        <strain evidence="2 3">ANC 4603</strain>
    </source>
</reference>
<proteinExistence type="predicted"/>
<protein>
    <submittedName>
        <fullName evidence="2">Uncharacterized protein</fullName>
    </submittedName>
</protein>
<gene>
    <name evidence="2" type="ORF">BBP83_06225</name>
</gene>
<sequence length="120" mass="13741">MKKMIVAFFMTGLGLQAVHAASAEQYVLAVSKINDRYQQDTRNFFNTLDPMQRGFNAEQQKTFCGILAKHADDLYQAADANRAYLDKKYVNLTKKDVVAQMLSSKEMQILKNYNVQCDFN</sequence>
<comment type="caution">
    <text evidence="2">The sequence shown here is derived from an EMBL/GenBank/DDBJ whole genome shotgun (WGS) entry which is preliminary data.</text>
</comment>
<dbReference type="RefSeq" id="WP_068886977.1">
    <property type="nucleotide sequence ID" value="NZ_CBCRUU010000006.1"/>
</dbReference>
<keyword evidence="1" id="KW-0732">Signal</keyword>
<dbReference type="EMBL" id="MBDL01000009">
    <property type="protein sequence ID" value="ODA13043.1"/>
    <property type="molecule type" value="Genomic_DNA"/>
</dbReference>